<dbReference type="SUPFAM" id="SSF74653">
    <property type="entry name" value="TolA/TonB C-terminal domain"/>
    <property type="match status" value="1"/>
</dbReference>
<name>A0A0D8J8I7_9BACT</name>
<keyword evidence="3" id="KW-0813">Transport</keyword>
<keyword evidence="9" id="KW-0472">Membrane</keyword>
<dbReference type="AlphaFoldDB" id="A0A0D8J8I7"/>
<dbReference type="EMBL" id="JRHC01000006">
    <property type="protein sequence ID" value="KJF42113.1"/>
    <property type="molecule type" value="Genomic_DNA"/>
</dbReference>
<accession>A0A0D8J8I7</accession>
<evidence type="ECO:0000259" key="10">
    <source>
        <dbReference type="PROSITE" id="PS52015"/>
    </source>
</evidence>
<evidence type="ECO:0000256" key="7">
    <source>
        <dbReference type="ARBA" id="ARBA00022927"/>
    </source>
</evidence>
<evidence type="ECO:0000256" key="9">
    <source>
        <dbReference type="ARBA" id="ARBA00023136"/>
    </source>
</evidence>
<feature type="domain" description="TonB C-terminal" evidence="10">
    <location>
        <begin position="139"/>
        <end position="229"/>
    </location>
</feature>
<dbReference type="InterPro" id="IPR051045">
    <property type="entry name" value="TonB-dependent_transducer"/>
</dbReference>
<evidence type="ECO:0000313" key="12">
    <source>
        <dbReference type="Proteomes" id="UP000032544"/>
    </source>
</evidence>
<dbReference type="GO" id="GO:0030288">
    <property type="term" value="C:outer membrane-bounded periplasmic space"/>
    <property type="evidence" value="ECO:0007669"/>
    <property type="project" value="InterPro"/>
</dbReference>
<comment type="similarity">
    <text evidence="2">Belongs to the TonB family.</text>
</comment>
<dbReference type="OrthoDB" id="9814002at2"/>
<dbReference type="GO" id="GO:0015891">
    <property type="term" value="P:siderophore transport"/>
    <property type="evidence" value="ECO:0007669"/>
    <property type="project" value="InterPro"/>
</dbReference>
<dbReference type="GO" id="GO:0015031">
    <property type="term" value="P:protein transport"/>
    <property type="evidence" value="ECO:0007669"/>
    <property type="project" value="UniProtKB-KW"/>
</dbReference>
<keyword evidence="7" id="KW-0653">Protein transport</keyword>
<evidence type="ECO:0000256" key="4">
    <source>
        <dbReference type="ARBA" id="ARBA00022475"/>
    </source>
</evidence>
<dbReference type="FunFam" id="3.30.1150.10:FF:000002">
    <property type="entry name" value="Energy transducer TonB"/>
    <property type="match status" value="1"/>
</dbReference>
<dbReference type="STRING" id="1544798.LH29_20030"/>
<protein>
    <submittedName>
        <fullName evidence="11">Energy transducer TonB</fullName>
    </submittedName>
</protein>
<evidence type="ECO:0000256" key="2">
    <source>
        <dbReference type="ARBA" id="ARBA00006555"/>
    </source>
</evidence>
<comment type="caution">
    <text evidence="11">The sequence shown here is derived from an EMBL/GenBank/DDBJ whole genome shotgun (WGS) entry which is preliminary data.</text>
</comment>
<dbReference type="NCBIfam" id="TIGR01352">
    <property type="entry name" value="tonB_Cterm"/>
    <property type="match status" value="1"/>
</dbReference>
<dbReference type="PRINTS" id="PR01374">
    <property type="entry name" value="TONBPROTEIN"/>
</dbReference>
<evidence type="ECO:0000256" key="6">
    <source>
        <dbReference type="ARBA" id="ARBA00022692"/>
    </source>
</evidence>
<evidence type="ECO:0000313" key="11">
    <source>
        <dbReference type="EMBL" id="KJF42113.1"/>
    </source>
</evidence>
<dbReference type="PANTHER" id="PTHR33446:SF2">
    <property type="entry name" value="PROTEIN TONB"/>
    <property type="match status" value="1"/>
</dbReference>
<reference evidence="11 12" key="1">
    <citation type="submission" date="2014-09" db="EMBL/GenBank/DDBJ databases">
        <title>Draft Genome Sequence of Draconibacterium sp. JN14CK-3.</title>
        <authorList>
            <person name="Dong C."/>
            <person name="Lai Q."/>
            <person name="Shao Z."/>
        </authorList>
    </citation>
    <scope>NUCLEOTIDE SEQUENCE [LARGE SCALE GENOMIC DNA]</scope>
    <source>
        <strain evidence="11 12">JN14CK-3</strain>
    </source>
</reference>
<evidence type="ECO:0000256" key="1">
    <source>
        <dbReference type="ARBA" id="ARBA00004383"/>
    </source>
</evidence>
<dbReference type="PATRIC" id="fig|1544798.3.peg.4182"/>
<dbReference type="PANTHER" id="PTHR33446">
    <property type="entry name" value="PROTEIN TONB-RELATED"/>
    <property type="match status" value="1"/>
</dbReference>
<dbReference type="Gene3D" id="3.30.1150.10">
    <property type="match status" value="1"/>
</dbReference>
<dbReference type="Proteomes" id="UP000032544">
    <property type="component" value="Unassembled WGS sequence"/>
</dbReference>
<dbReference type="Pfam" id="PF03544">
    <property type="entry name" value="TonB_C"/>
    <property type="match status" value="1"/>
</dbReference>
<proteinExistence type="inferred from homology"/>
<dbReference type="InterPro" id="IPR003538">
    <property type="entry name" value="TonB"/>
</dbReference>
<dbReference type="GO" id="GO:0098797">
    <property type="term" value="C:plasma membrane protein complex"/>
    <property type="evidence" value="ECO:0007669"/>
    <property type="project" value="TreeGrafter"/>
</dbReference>
<dbReference type="GO" id="GO:0031992">
    <property type="term" value="F:energy transducer activity"/>
    <property type="evidence" value="ECO:0007669"/>
    <property type="project" value="InterPro"/>
</dbReference>
<dbReference type="PROSITE" id="PS52015">
    <property type="entry name" value="TONB_CTD"/>
    <property type="match status" value="1"/>
</dbReference>
<organism evidence="11 12">
    <name type="scientific">Draconibacterium sediminis</name>
    <dbReference type="NCBI Taxonomy" id="1544798"/>
    <lineage>
        <taxon>Bacteria</taxon>
        <taxon>Pseudomonadati</taxon>
        <taxon>Bacteroidota</taxon>
        <taxon>Bacteroidia</taxon>
        <taxon>Marinilabiliales</taxon>
        <taxon>Prolixibacteraceae</taxon>
        <taxon>Draconibacterium</taxon>
    </lineage>
</organism>
<dbReference type="RefSeq" id="WP_045033190.1">
    <property type="nucleotide sequence ID" value="NZ_CAJXKZ010000008.1"/>
</dbReference>
<evidence type="ECO:0000256" key="3">
    <source>
        <dbReference type="ARBA" id="ARBA00022448"/>
    </source>
</evidence>
<keyword evidence="8" id="KW-1133">Transmembrane helix</keyword>
<gene>
    <name evidence="11" type="ORF">LH29_20030</name>
</gene>
<dbReference type="GO" id="GO:0055085">
    <property type="term" value="P:transmembrane transport"/>
    <property type="evidence" value="ECO:0007669"/>
    <property type="project" value="InterPro"/>
</dbReference>
<keyword evidence="5" id="KW-0997">Cell inner membrane</keyword>
<dbReference type="InterPro" id="IPR006260">
    <property type="entry name" value="TonB/TolA_C"/>
</dbReference>
<keyword evidence="6" id="KW-0812">Transmembrane</keyword>
<evidence type="ECO:0000256" key="5">
    <source>
        <dbReference type="ARBA" id="ARBA00022519"/>
    </source>
</evidence>
<comment type="subcellular location">
    <subcellularLocation>
        <location evidence="1">Cell inner membrane</location>
        <topology evidence="1">Single-pass membrane protein</topology>
        <orientation evidence="1">Periplasmic side</orientation>
    </subcellularLocation>
</comment>
<keyword evidence="4" id="KW-1003">Cell membrane</keyword>
<dbReference type="InterPro" id="IPR037682">
    <property type="entry name" value="TonB_C"/>
</dbReference>
<keyword evidence="12" id="KW-1185">Reference proteome</keyword>
<evidence type="ECO:0000256" key="8">
    <source>
        <dbReference type="ARBA" id="ARBA00022989"/>
    </source>
</evidence>
<sequence>MECKKTQRADLEGKRNTFFLVGLVVALGTMLLAFEWTTSPKKADSLGMIQSFEIEEEIIPVTREPEVKPPPPPPPPKVIEVLNIVDDDIEIEDELLIEDTEADDETIIEVQPIVESMDEEEEAVDEIFVIVEESPEFPGGTKALYQYINSHVHYPVIAQENGIQGKVYVKFVVDENGKVNNAEVLRPVDASLDKEALRVINSLPRFKPGKQRGKPVKVYYNAQITFKLQ</sequence>